<proteinExistence type="predicted"/>
<reference evidence="2 3" key="1">
    <citation type="submission" date="2019-12" db="EMBL/GenBank/DDBJ databases">
        <authorList>
            <person name="Alioto T."/>
            <person name="Alioto T."/>
            <person name="Gomez Garrido J."/>
        </authorList>
    </citation>
    <scope>NUCLEOTIDE SEQUENCE [LARGE SCALE GENOMIC DNA]</scope>
</reference>
<keyword evidence="3" id="KW-1185">Reference proteome</keyword>
<accession>A0A8S0TGF0</accession>
<evidence type="ECO:0000256" key="1">
    <source>
        <dbReference type="SAM" id="MobiDB-lite"/>
    </source>
</evidence>
<evidence type="ECO:0000313" key="3">
    <source>
        <dbReference type="Proteomes" id="UP000594638"/>
    </source>
</evidence>
<feature type="non-terminal residue" evidence="2">
    <location>
        <position position="1"/>
    </location>
</feature>
<gene>
    <name evidence="2" type="ORF">OLEA9_A098101</name>
</gene>
<protein>
    <submittedName>
        <fullName evidence="2">Uncharacterized protein</fullName>
    </submittedName>
</protein>
<dbReference type="Proteomes" id="UP000594638">
    <property type="component" value="Unassembled WGS sequence"/>
</dbReference>
<comment type="caution">
    <text evidence="2">The sequence shown here is derived from an EMBL/GenBank/DDBJ whole genome shotgun (WGS) entry which is preliminary data.</text>
</comment>
<feature type="region of interest" description="Disordered" evidence="1">
    <location>
        <begin position="19"/>
        <end position="39"/>
    </location>
</feature>
<dbReference type="AlphaFoldDB" id="A0A8S0TGF0"/>
<evidence type="ECO:0000313" key="2">
    <source>
        <dbReference type="EMBL" id="CAA3004552.1"/>
    </source>
</evidence>
<sequence>GTRERPWVRERQRIILRDSHPACPYGQSASRRPGASDEQRHLWTGVASHARDLCVGAWPPEI</sequence>
<name>A0A8S0TGF0_OLEEU</name>
<dbReference type="EMBL" id="CACTIH010006285">
    <property type="protein sequence ID" value="CAA3004552.1"/>
    <property type="molecule type" value="Genomic_DNA"/>
</dbReference>
<organism evidence="2 3">
    <name type="scientific">Olea europaea subsp. europaea</name>
    <dbReference type="NCBI Taxonomy" id="158383"/>
    <lineage>
        <taxon>Eukaryota</taxon>
        <taxon>Viridiplantae</taxon>
        <taxon>Streptophyta</taxon>
        <taxon>Embryophyta</taxon>
        <taxon>Tracheophyta</taxon>
        <taxon>Spermatophyta</taxon>
        <taxon>Magnoliopsida</taxon>
        <taxon>eudicotyledons</taxon>
        <taxon>Gunneridae</taxon>
        <taxon>Pentapetalae</taxon>
        <taxon>asterids</taxon>
        <taxon>lamiids</taxon>
        <taxon>Lamiales</taxon>
        <taxon>Oleaceae</taxon>
        <taxon>Oleeae</taxon>
        <taxon>Olea</taxon>
    </lineage>
</organism>
<dbReference type="Gramene" id="OE9A098101T1">
    <property type="protein sequence ID" value="OE9A098101C1"/>
    <property type="gene ID" value="OE9A098101"/>
</dbReference>